<dbReference type="FunFam" id="3.30.360.10:FF:000005">
    <property type="entry name" value="Homoserine dehydrogenase"/>
    <property type="match status" value="1"/>
</dbReference>
<dbReference type="PROSITE" id="PS51671">
    <property type="entry name" value="ACT"/>
    <property type="match status" value="1"/>
</dbReference>
<dbReference type="PANTHER" id="PTHR43331:SF1">
    <property type="entry name" value="HOMOSERINE DEHYDROGENASE"/>
    <property type="match status" value="1"/>
</dbReference>
<dbReference type="PIRSF" id="PIRSF000098">
    <property type="entry name" value="Homoser_dehydrog"/>
    <property type="match status" value="1"/>
</dbReference>
<dbReference type="InterPro" id="IPR005106">
    <property type="entry name" value="Asp/hSer_DH_NAD-bd"/>
</dbReference>
<dbReference type="PANTHER" id="PTHR43331">
    <property type="entry name" value="HOMOSERINE DEHYDROGENASE"/>
    <property type="match status" value="1"/>
</dbReference>
<evidence type="ECO:0000256" key="8">
    <source>
        <dbReference type="ARBA" id="ARBA00022857"/>
    </source>
</evidence>
<feature type="domain" description="ACT" evidence="15">
    <location>
        <begin position="353"/>
        <end position="430"/>
    </location>
</feature>
<dbReference type="Gene3D" id="3.30.360.10">
    <property type="entry name" value="Dihydrodipicolinate Reductase, domain 2"/>
    <property type="match status" value="1"/>
</dbReference>
<keyword evidence="9 13" id="KW-0560">Oxidoreductase</keyword>
<dbReference type="InterPro" id="IPR001342">
    <property type="entry name" value="HDH_cat"/>
</dbReference>
<protein>
    <recommendedName>
        <fullName evidence="5 13">Homoserine dehydrogenase</fullName>
        <ecNumber evidence="4 13">1.1.1.3</ecNumber>
    </recommendedName>
</protein>
<keyword evidence="7 13" id="KW-0791">Threonine biosynthesis</keyword>
<dbReference type="InterPro" id="IPR016204">
    <property type="entry name" value="HDH"/>
</dbReference>
<dbReference type="Pfam" id="PF03447">
    <property type="entry name" value="NAD_binding_3"/>
    <property type="match status" value="1"/>
</dbReference>
<dbReference type="EC" id="1.1.1.3" evidence="4 13"/>
<evidence type="ECO:0000256" key="2">
    <source>
        <dbReference type="ARBA" id="ARBA00005062"/>
    </source>
</evidence>
<dbReference type="InterPro" id="IPR019811">
    <property type="entry name" value="HDH_CS"/>
</dbReference>
<dbReference type="InterPro" id="IPR002912">
    <property type="entry name" value="ACT_dom"/>
</dbReference>
<evidence type="ECO:0000313" key="17">
    <source>
        <dbReference type="Proteomes" id="UP000528322"/>
    </source>
</evidence>
<dbReference type="NCBIfam" id="NF004976">
    <property type="entry name" value="PRK06349.1"/>
    <property type="match status" value="1"/>
</dbReference>
<reference evidence="16 17" key="1">
    <citation type="submission" date="2020-08" db="EMBL/GenBank/DDBJ databases">
        <title>Genomic Encyclopedia of Type Strains, Phase IV (KMG-IV): sequencing the most valuable type-strain genomes for metagenomic binning, comparative biology and taxonomic classification.</title>
        <authorList>
            <person name="Goeker M."/>
        </authorList>
    </citation>
    <scope>NUCLEOTIDE SEQUENCE [LARGE SCALE GENOMIC DNA]</scope>
    <source>
        <strain evidence="16 17">DSM 22071</strain>
    </source>
</reference>
<comment type="pathway">
    <text evidence="1 13">Amino-acid biosynthesis; L-threonine biosynthesis; L-threonine from L-aspartate: step 3/5.</text>
</comment>
<comment type="caution">
    <text evidence="16">The sequence shown here is derived from an EMBL/GenBank/DDBJ whole genome shotgun (WGS) entry which is preliminary data.</text>
</comment>
<evidence type="ECO:0000256" key="4">
    <source>
        <dbReference type="ARBA" id="ARBA00013213"/>
    </source>
</evidence>
<comment type="catalytic activity">
    <reaction evidence="13">
        <text>L-homoserine + NADP(+) = L-aspartate 4-semialdehyde + NADPH + H(+)</text>
        <dbReference type="Rhea" id="RHEA:15761"/>
        <dbReference type="ChEBI" id="CHEBI:15378"/>
        <dbReference type="ChEBI" id="CHEBI:57476"/>
        <dbReference type="ChEBI" id="CHEBI:57783"/>
        <dbReference type="ChEBI" id="CHEBI:58349"/>
        <dbReference type="ChEBI" id="CHEBI:537519"/>
        <dbReference type="EC" id="1.1.1.3"/>
    </reaction>
</comment>
<name>A0A7W7Y2U4_9BACT</name>
<dbReference type="Pfam" id="PF01842">
    <property type="entry name" value="ACT"/>
    <property type="match status" value="1"/>
</dbReference>
<keyword evidence="17" id="KW-1185">Reference proteome</keyword>
<feature type="binding site" evidence="12">
    <location>
        <position position="104"/>
    </location>
    <ligand>
        <name>NADPH</name>
        <dbReference type="ChEBI" id="CHEBI:57783"/>
    </ligand>
</feature>
<dbReference type="SUPFAM" id="SSF55347">
    <property type="entry name" value="Glyceraldehyde-3-phosphate dehydrogenase-like, C-terminal domain"/>
    <property type="match status" value="1"/>
</dbReference>
<dbReference type="CDD" id="cd04881">
    <property type="entry name" value="ACT_HSDH-Hom"/>
    <property type="match status" value="1"/>
</dbReference>
<evidence type="ECO:0000256" key="3">
    <source>
        <dbReference type="ARBA" id="ARBA00006753"/>
    </source>
</evidence>
<evidence type="ECO:0000256" key="10">
    <source>
        <dbReference type="ARBA" id="ARBA00023167"/>
    </source>
</evidence>
<sequence>MKHINVGLLGYGVVGKGVADIIEHNHSLIAQRANVDIKVKRALVKDLDEVEVKPPHIDFTTDPYLLLDDEDIHIIVEVMGGYEPARTFSVEAMKRGKHVVSANKACIASHYRELLAAANENEVSYLFEGSVAGGIPIVRAMRESLTANNIQGVSAIINGTANYILTQMTEEKISFYEALAQAQKLGYAELDPTFDIEGIDAAHKIFILTLLSWGVELDFESIYTEGITNISPLDIELARELNNKIKLLAIAKELDGNIDIRVHPTMVGQDHPLYSVDGVFNAIFVEGDYLGPAMFYGQGAGRYPTGSAVVSDVIEIARDISCGIGAKRINPFGYKELRRAKIMPVEEIRSAFYMRFTVMDTAGVLRDISRILSEHNISIASAIQKERGQREDDTVPFVIITHEALGHDVLQSLRKIEKLDFCTEPPVMIRVEDR</sequence>
<accession>A0A7W7Y2U4</accession>
<evidence type="ECO:0000256" key="7">
    <source>
        <dbReference type="ARBA" id="ARBA00022697"/>
    </source>
</evidence>
<dbReference type="SUPFAM" id="SSF55021">
    <property type="entry name" value="ACT-like"/>
    <property type="match status" value="1"/>
</dbReference>
<evidence type="ECO:0000256" key="14">
    <source>
        <dbReference type="RuleBase" id="RU004171"/>
    </source>
</evidence>
<evidence type="ECO:0000256" key="13">
    <source>
        <dbReference type="RuleBase" id="RU000579"/>
    </source>
</evidence>
<keyword evidence="6 13" id="KW-0028">Amino-acid biosynthesis</keyword>
<dbReference type="GO" id="GO:0009086">
    <property type="term" value="P:methionine biosynthetic process"/>
    <property type="evidence" value="ECO:0007669"/>
    <property type="project" value="UniProtKB-KW"/>
</dbReference>
<evidence type="ECO:0000259" key="15">
    <source>
        <dbReference type="PROSITE" id="PS51671"/>
    </source>
</evidence>
<dbReference type="GO" id="GO:0050661">
    <property type="term" value="F:NADP binding"/>
    <property type="evidence" value="ECO:0007669"/>
    <property type="project" value="InterPro"/>
</dbReference>
<comment type="pathway">
    <text evidence="2 13">Amino-acid biosynthesis; L-methionine biosynthesis via de novo pathway; L-homoserine from L-aspartate: step 3/3.</text>
</comment>
<evidence type="ECO:0000256" key="1">
    <source>
        <dbReference type="ARBA" id="ARBA00005056"/>
    </source>
</evidence>
<dbReference type="Gene3D" id="3.30.70.260">
    <property type="match status" value="1"/>
</dbReference>
<gene>
    <name evidence="16" type="ORF">HNR37_000207</name>
</gene>
<keyword evidence="10 13" id="KW-0486">Methionine biosynthesis</keyword>
<dbReference type="InterPro" id="IPR036291">
    <property type="entry name" value="NAD(P)-bd_dom_sf"/>
</dbReference>
<proteinExistence type="inferred from homology"/>
<keyword evidence="8 12" id="KW-0521">NADP</keyword>
<dbReference type="Gene3D" id="3.40.50.720">
    <property type="entry name" value="NAD(P)-binding Rossmann-like Domain"/>
    <property type="match status" value="1"/>
</dbReference>
<dbReference type="GO" id="GO:0009088">
    <property type="term" value="P:threonine biosynthetic process"/>
    <property type="evidence" value="ECO:0007669"/>
    <property type="project" value="UniProtKB-UniPathway"/>
</dbReference>
<dbReference type="UniPathway" id="UPA00050">
    <property type="reaction ID" value="UER00063"/>
</dbReference>
<feature type="active site" description="Proton donor" evidence="11">
    <location>
        <position position="204"/>
    </location>
</feature>
<feature type="binding site" evidence="12">
    <location>
        <begin position="9"/>
        <end position="16"/>
    </location>
    <ligand>
        <name>NADP(+)</name>
        <dbReference type="ChEBI" id="CHEBI:58349"/>
    </ligand>
</feature>
<dbReference type="InterPro" id="IPR045865">
    <property type="entry name" value="ACT-like_dom_sf"/>
</dbReference>
<organism evidence="16 17">
    <name type="scientific">Desulfurispira natronophila</name>
    <dbReference type="NCBI Taxonomy" id="682562"/>
    <lineage>
        <taxon>Bacteria</taxon>
        <taxon>Pseudomonadati</taxon>
        <taxon>Chrysiogenota</taxon>
        <taxon>Chrysiogenia</taxon>
        <taxon>Chrysiogenales</taxon>
        <taxon>Chrysiogenaceae</taxon>
        <taxon>Desulfurispira</taxon>
    </lineage>
</organism>
<comment type="similarity">
    <text evidence="3 14">Belongs to the homoserine dehydrogenase family.</text>
</comment>
<evidence type="ECO:0000313" key="16">
    <source>
        <dbReference type="EMBL" id="MBB5020904.1"/>
    </source>
</evidence>
<dbReference type="SUPFAM" id="SSF51735">
    <property type="entry name" value="NAD(P)-binding Rossmann-fold domains"/>
    <property type="match status" value="1"/>
</dbReference>
<dbReference type="UniPathway" id="UPA00051">
    <property type="reaction ID" value="UER00465"/>
</dbReference>
<evidence type="ECO:0000256" key="6">
    <source>
        <dbReference type="ARBA" id="ARBA00022605"/>
    </source>
</evidence>
<dbReference type="GO" id="GO:0004412">
    <property type="term" value="F:homoserine dehydrogenase activity"/>
    <property type="evidence" value="ECO:0007669"/>
    <property type="project" value="UniProtKB-EC"/>
</dbReference>
<evidence type="ECO:0000256" key="5">
    <source>
        <dbReference type="ARBA" id="ARBA00013376"/>
    </source>
</evidence>
<dbReference type="AlphaFoldDB" id="A0A7W7Y2U4"/>
<evidence type="ECO:0000256" key="9">
    <source>
        <dbReference type="ARBA" id="ARBA00023002"/>
    </source>
</evidence>
<evidence type="ECO:0000256" key="12">
    <source>
        <dbReference type="PIRSR" id="PIRSR000098-2"/>
    </source>
</evidence>
<dbReference type="Pfam" id="PF00742">
    <property type="entry name" value="Homoserine_dh"/>
    <property type="match status" value="1"/>
</dbReference>
<dbReference type="EMBL" id="JACHID010000001">
    <property type="protein sequence ID" value="MBB5020904.1"/>
    <property type="molecule type" value="Genomic_DNA"/>
</dbReference>
<dbReference type="Proteomes" id="UP000528322">
    <property type="component" value="Unassembled WGS sequence"/>
</dbReference>
<dbReference type="RefSeq" id="WP_183728545.1">
    <property type="nucleotide sequence ID" value="NZ_JACHID010000001.1"/>
</dbReference>
<feature type="binding site" evidence="12">
    <location>
        <position position="189"/>
    </location>
    <ligand>
        <name>L-homoserine</name>
        <dbReference type="ChEBI" id="CHEBI:57476"/>
    </ligand>
</feature>
<dbReference type="PROSITE" id="PS01042">
    <property type="entry name" value="HOMOSER_DHGENASE"/>
    <property type="match status" value="1"/>
</dbReference>
<evidence type="ECO:0000256" key="11">
    <source>
        <dbReference type="PIRSR" id="PIRSR000098-1"/>
    </source>
</evidence>